<keyword evidence="1" id="KW-0472">Membrane</keyword>
<evidence type="ECO:0000256" key="1">
    <source>
        <dbReference type="SAM" id="Phobius"/>
    </source>
</evidence>
<keyword evidence="1" id="KW-0812">Transmembrane</keyword>
<dbReference type="Gene3D" id="1.20.5.110">
    <property type="match status" value="1"/>
</dbReference>
<keyword evidence="4" id="KW-1185">Reference proteome</keyword>
<name>A0ABR1G088_AURAN</name>
<feature type="transmembrane region" description="Helical" evidence="1">
    <location>
        <begin position="68"/>
        <end position="87"/>
    </location>
</feature>
<evidence type="ECO:0000313" key="3">
    <source>
        <dbReference type="EMBL" id="KAK7241839.1"/>
    </source>
</evidence>
<reference evidence="3 4" key="1">
    <citation type="submission" date="2024-03" db="EMBL/GenBank/DDBJ databases">
        <title>Aureococcus anophagefferens CCMP1851 and Kratosvirus quantuckense: Draft genome of a second virus-susceptible host strain in the model system.</title>
        <authorList>
            <person name="Chase E."/>
            <person name="Truchon A.R."/>
            <person name="Schepens W."/>
            <person name="Wilhelm S.W."/>
        </authorList>
    </citation>
    <scope>NUCLEOTIDE SEQUENCE [LARGE SCALE GENOMIC DNA]</scope>
    <source>
        <strain evidence="3 4">CCMP1851</strain>
    </source>
</reference>
<feature type="domain" description="V-SNARE coiled-coil homology" evidence="2">
    <location>
        <begin position="40"/>
        <end position="78"/>
    </location>
</feature>
<dbReference type="EMBL" id="JBBJCI010000152">
    <property type="protein sequence ID" value="KAK7241839.1"/>
    <property type="molecule type" value="Genomic_DNA"/>
</dbReference>
<gene>
    <name evidence="3" type="ORF">SO694_00019214</name>
</gene>
<dbReference type="InterPro" id="IPR042855">
    <property type="entry name" value="V_SNARE_CC"/>
</dbReference>
<dbReference type="Pfam" id="PF00957">
    <property type="entry name" value="Synaptobrevin"/>
    <property type="match status" value="1"/>
</dbReference>
<keyword evidence="1" id="KW-1133">Transmembrane helix</keyword>
<evidence type="ECO:0000313" key="4">
    <source>
        <dbReference type="Proteomes" id="UP001363151"/>
    </source>
</evidence>
<organism evidence="3 4">
    <name type="scientific">Aureococcus anophagefferens</name>
    <name type="common">Harmful bloom alga</name>
    <dbReference type="NCBI Taxonomy" id="44056"/>
    <lineage>
        <taxon>Eukaryota</taxon>
        <taxon>Sar</taxon>
        <taxon>Stramenopiles</taxon>
        <taxon>Ochrophyta</taxon>
        <taxon>Pelagophyceae</taxon>
        <taxon>Pelagomonadales</taxon>
        <taxon>Pelagomonadaceae</taxon>
        <taxon>Aureococcus</taxon>
    </lineage>
</organism>
<comment type="caution">
    <text evidence="3">The sequence shown here is derived from an EMBL/GenBank/DDBJ whole genome shotgun (WGS) entry which is preliminary data.</text>
</comment>
<sequence>MQQVDVGPHYNFQSGSQAWHLTADAAGLIFIGITAQTYPAEDLQAQAGMFKTRAKVLRSKVWWKLCKMRLLIAFIIVGVTPAPSVAAFAPTRAARALIAVIVPLALKYGGSDDDDDKK</sequence>
<protein>
    <recommendedName>
        <fullName evidence="2">V-SNARE coiled-coil homology domain-containing protein</fullName>
    </recommendedName>
</protein>
<dbReference type="Proteomes" id="UP001363151">
    <property type="component" value="Unassembled WGS sequence"/>
</dbReference>
<proteinExistence type="predicted"/>
<evidence type="ECO:0000259" key="2">
    <source>
        <dbReference type="Pfam" id="PF00957"/>
    </source>
</evidence>
<accession>A0ABR1G088</accession>